<evidence type="ECO:0000259" key="5">
    <source>
        <dbReference type="Pfam" id="PF22780"/>
    </source>
</evidence>
<dbReference type="NCBIfam" id="TIGR00275">
    <property type="entry name" value="aminoacetone oxidase family FAD-binding enzyme"/>
    <property type="match status" value="1"/>
</dbReference>
<keyword evidence="3" id="KW-0274">FAD</keyword>
<dbReference type="Gene3D" id="2.40.30.10">
    <property type="entry name" value="Translation factors"/>
    <property type="match status" value="1"/>
</dbReference>
<dbReference type="PANTHER" id="PTHR42887:SF2">
    <property type="entry name" value="OS12G0638800 PROTEIN"/>
    <property type="match status" value="1"/>
</dbReference>
<dbReference type="Pfam" id="PF22780">
    <property type="entry name" value="HI0933_like_1st"/>
    <property type="match status" value="1"/>
</dbReference>
<dbReference type="Gene3D" id="1.10.8.260">
    <property type="entry name" value="HI0933 insert domain-like"/>
    <property type="match status" value="1"/>
</dbReference>
<evidence type="ECO:0000259" key="4">
    <source>
        <dbReference type="Pfam" id="PF03486"/>
    </source>
</evidence>
<dbReference type="Gene3D" id="3.50.50.60">
    <property type="entry name" value="FAD/NAD(P)-binding domain"/>
    <property type="match status" value="1"/>
</dbReference>
<keyword evidence="7" id="KW-1185">Reference proteome</keyword>
<name>A0A1H7U7A6_9BACT</name>
<gene>
    <name evidence="6" type="ORF">SAMN04489760_10119</name>
</gene>
<accession>A0A1H7U7A6</accession>
<evidence type="ECO:0000313" key="7">
    <source>
        <dbReference type="Proteomes" id="UP000198744"/>
    </source>
</evidence>
<evidence type="ECO:0000313" key="6">
    <source>
        <dbReference type="EMBL" id="SEL92922.1"/>
    </source>
</evidence>
<proteinExistence type="predicted"/>
<organism evidence="6 7">
    <name type="scientific">Syntrophus gentianae</name>
    <dbReference type="NCBI Taxonomy" id="43775"/>
    <lineage>
        <taxon>Bacteria</taxon>
        <taxon>Pseudomonadati</taxon>
        <taxon>Thermodesulfobacteriota</taxon>
        <taxon>Syntrophia</taxon>
        <taxon>Syntrophales</taxon>
        <taxon>Syntrophaceae</taxon>
        <taxon>Syntrophus</taxon>
    </lineage>
</organism>
<evidence type="ECO:0000256" key="3">
    <source>
        <dbReference type="ARBA" id="ARBA00022827"/>
    </source>
</evidence>
<feature type="domain" description="RsdA/BaiN/AoA(So)-like insert" evidence="5">
    <location>
        <begin position="197"/>
        <end position="359"/>
    </location>
</feature>
<dbReference type="SUPFAM" id="SSF160996">
    <property type="entry name" value="HI0933 insert domain-like"/>
    <property type="match status" value="1"/>
</dbReference>
<evidence type="ECO:0008006" key="8">
    <source>
        <dbReference type="Google" id="ProtNLM"/>
    </source>
</evidence>
<evidence type="ECO:0000256" key="2">
    <source>
        <dbReference type="ARBA" id="ARBA00022630"/>
    </source>
</evidence>
<evidence type="ECO:0000256" key="1">
    <source>
        <dbReference type="ARBA" id="ARBA00001974"/>
    </source>
</evidence>
<dbReference type="PANTHER" id="PTHR42887">
    <property type="entry name" value="OS12G0638800 PROTEIN"/>
    <property type="match status" value="1"/>
</dbReference>
<protein>
    <recommendedName>
        <fullName evidence="8">Aminoacetone oxidase family FAD-binding enzyme</fullName>
    </recommendedName>
</protein>
<dbReference type="EMBL" id="FOBS01000001">
    <property type="protein sequence ID" value="SEL92922.1"/>
    <property type="molecule type" value="Genomic_DNA"/>
</dbReference>
<dbReference type="STRING" id="43775.SAMN04489760_10119"/>
<keyword evidence="2" id="KW-0285">Flavoprotein</keyword>
<dbReference type="SUPFAM" id="SSF51905">
    <property type="entry name" value="FAD/NAD(P)-binding domain"/>
    <property type="match status" value="1"/>
</dbReference>
<dbReference type="PRINTS" id="PR00411">
    <property type="entry name" value="PNDRDTASEI"/>
</dbReference>
<reference evidence="6 7" key="1">
    <citation type="submission" date="2016-10" db="EMBL/GenBank/DDBJ databases">
        <authorList>
            <person name="de Groot N.N."/>
        </authorList>
    </citation>
    <scope>NUCLEOTIDE SEQUENCE [LARGE SCALE GENOMIC DNA]</scope>
    <source>
        <strain evidence="6 7">DSM 8423</strain>
    </source>
</reference>
<comment type="cofactor">
    <cofactor evidence="1">
        <name>FAD</name>
        <dbReference type="ChEBI" id="CHEBI:57692"/>
    </cofactor>
</comment>
<dbReference type="InterPro" id="IPR023166">
    <property type="entry name" value="BaiN-like_dom_sf"/>
</dbReference>
<dbReference type="AlphaFoldDB" id="A0A1H7U7A6"/>
<dbReference type="InterPro" id="IPR004792">
    <property type="entry name" value="BaiN-like"/>
</dbReference>
<dbReference type="InterPro" id="IPR036188">
    <property type="entry name" value="FAD/NAD-bd_sf"/>
</dbReference>
<dbReference type="Pfam" id="PF03486">
    <property type="entry name" value="HI0933_like"/>
    <property type="match status" value="1"/>
</dbReference>
<dbReference type="RefSeq" id="WP_093881742.1">
    <property type="nucleotide sequence ID" value="NZ_FOBS01000001.1"/>
</dbReference>
<sequence>MKKYEVIVVGAGAAGLIAAGRVAELGARVLLLEKMERAGRKLLITGKGRCNITNDAPISDFIDHTYPNGRFLRHAFSEFFAQDIVDLLAKYGVETVVERGGRVFPASNKAGDVVDALLQWVRNSKVEFQCNCKIEKLIVADQAIAGVEAVCQGRKMAYDADAVILCTGGCSYPATGSNGEGYKLVRQLGHTIDPVMPALVPIETEGNLAGLMQGLSLKNVKAMVWVNGKKLKEEFGEMLFTHFGLSGPIILTLSRFVVDELRKRNKVELSIDLKPALDAQKLDARLQRDLNENGKKHLDNMFKGWLPAKMIPVFMDLLQLNPDKECHQVTSKERRKILQLMKEMRFLVTGHRSFKEAIITAGGISTKEIDPRTMESKLVKNLYFAGEVMDLDADTGGYNLQIAWSTAWLAAQSCLAKEDRGRHRD</sequence>
<dbReference type="InterPro" id="IPR055178">
    <property type="entry name" value="RsdA/BaiN/AoA(So)-like_dom"/>
</dbReference>
<dbReference type="Proteomes" id="UP000198744">
    <property type="component" value="Unassembled WGS sequence"/>
</dbReference>
<dbReference type="OrthoDB" id="9773233at2"/>
<feature type="domain" description="RsdA/BaiN/AoA(So)-like Rossmann fold-like" evidence="4">
    <location>
        <begin position="5"/>
        <end position="412"/>
    </location>
</feature>
<dbReference type="InterPro" id="IPR057661">
    <property type="entry name" value="RsdA/BaiN/AoA(So)_Rossmann"/>
</dbReference>